<feature type="transmembrane region" description="Helical" evidence="6">
    <location>
        <begin position="725"/>
        <end position="743"/>
    </location>
</feature>
<dbReference type="RefSeq" id="XP_009165170.1">
    <property type="nucleotide sequence ID" value="XM_009166906.1"/>
</dbReference>
<evidence type="ECO:0000256" key="3">
    <source>
        <dbReference type="ARBA" id="ARBA00022729"/>
    </source>
</evidence>
<evidence type="ECO:0000256" key="2">
    <source>
        <dbReference type="ARBA" id="ARBA00022692"/>
    </source>
</evidence>
<feature type="transmembrane region" description="Helical" evidence="6">
    <location>
        <begin position="653"/>
        <end position="675"/>
    </location>
</feature>
<feature type="domain" description="GOST seven transmembrane" evidence="7">
    <location>
        <begin position="635"/>
        <end position="861"/>
    </location>
</feature>
<feature type="transmembrane region" description="Helical" evidence="6">
    <location>
        <begin position="837"/>
        <end position="854"/>
    </location>
</feature>
<keyword evidence="3" id="KW-0732">Signal</keyword>
<dbReference type="InterPro" id="IPR009637">
    <property type="entry name" value="GPR107/GPR108-like"/>
</dbReference>
<name>A0A074ZU90_OPIVI</name>
<keyword evidence="9" id="KW-1185">Reference proteome</keyword>
<keyword evidence="2 6" id="KW-0812">Transmembrane</keyword>
<dbReference type="GO" id="GO:0005794">
    <property type="term" value="C:Golgi apparatus"/>
    <property type="evidence" value="ECO:0007669"/>
    <property type="project" value="TreeGrafter"/>
</dbReference>
<proteinExistence type="predicted"/>
<dbReference type="AlphaFoldDB" id="A0A074ZU90"/>
<evidence type="ECO:0000313" key="8">
    <source>
        <dbReference type="EMBL" id="KER31043.1"/>
    </source>
</evidence>
<dbReference type="PANTHER" id="PTHR21229:SF2">
    <property type="entry name" value="RE59932P"/>
    <property type="match status" value="1"/>
</dbReference>
<dbReference type="GO" id="GO:0016020">
    <property type="term" value="C:membrane"/>
    <property type="evidence" value="ECO:0007669"/>
    <property type="project" value="UniProtKB-SubCell"/>
</dbReference>
<gene>
    <name evidence="8" type="ORF">T265_02608</name>
</gene>
<organism evidence="8 9">
    <name type="scientific">Opisthorchis viverrini</name>
    <name type="common">Southeast Asian liver fluke</name>
    <dbReference type="NCBI Taxonomy" id="6198"/>
    <lineage>
        <taxon>Eukaryota</taxon>
        <taxon>Metazoa</taxon>
        <taxon>Spiralia</taxon>
        <taxon>Lophotrochozoa</taxon>
        <taxon>Platyhelminthes</taxon>
        <taxon>Trematoda</taxon>
        <taxon>Digenea</taxon>
        <taxon>Opisthorchiida</taxon>
        <taxon>Opisthorchiata</taxon>
        <taxon>Opisthorchiidae</taxon>
        <taxon>Opisthorchis</taxon>
    </lineage>
</organism>
<evidence type="ECO:0000256" key="4">
    <source>
        <dbReference type="ARBA" id="ARBA00022989"/>
    </source>
</evidence>
<accession>A0A074ZU90</accession>
<feature type="transmembrane region" description="Helical" evidence="6">
    <location>
        <begin position="805"/>
        <end position="831"/>
    </location>
</feature>
<dbReference type="GeneID" id="20316796"/>
<dbReference type="CTD" id="20316796"/>
<reference evidence="8 9" key="1">
    <citation type="submission" date="2013-11" db="EMBL/GenBank/DDBJ databases">
        <title>Opisthorchis viverrini - life in the bile duct.</title>
        <authorList>
            <person name="Young N.D."/>
            <person name="Nagarajan N."/>
            <person name="Lin S.J."/>
            <person name="Korhonen P.K."/>
            <person name="Jex A.R."/>
            <person name="Hall R.S."/>
            <person name="Safavi-Hemami H."/>
            <person name="Kaewkong W."/>
            <person name="Bertrand D."/>
            <person name="Gao S."/>
            <person name="Seet Q."/>
            <person name="Wongkham S."/>
            <person name="Teh B.T."/>
            <person name="Wongkham C."/>
            <person name="Intapan P.M."/>
            <person name="Maleewong W."/>
            <person name="Yang X."/>
            <person name="Hu M."/>
            <person name="Wang Z."/>
            <person name="Hofmann A."/>
            <person name="Sternberg P.W."/>
            <person name="Tan P."/>
            <person name="Wang J."/>
            <person name="Gasser R.B."/>
        </authorList>
    </citation>
    <scope>NUCLEOTIDE SEQUENCE [LARGE SCALE GENOMIC DNA]</scope>
</reference>
<keyword evidence="5 6" id="KW-0472">Membrane</keyword>
<dbReference type="InterPro" id="IPR053937">
    <property type="entry name" value="GOST_TM"/>
</dbReference>
<dbReference type="EMBL" id="KL596651">
    <property type="protein sequence ID" value="KER31043.1"/>
    <property type="molecule type" value="Genomic_DNA"/>
</dbReference>
<dbReference type="KEGG" id="ovi:T265_02608"/>
<feature type="transmembrane region" description="Helical" evidence="6">
    <location>
        <begin position="623"/>
        <end position="641"/>
    </location>
</feature>
<feature type="transmembrane region" description="Helical" evidence="6">
    <location>
        <begin position="687"/>
        <end position="713"/>
    </location>
</feature>
<keyword evidence="4 6" id="KW-1133">Transmembrane helix</keyword>
<evidence type="ECO:0000256" key="5">
    <source>
        <dbReference type="ARBA" id="ARBA00023136"/>
    </source>
</evidence>
<feature type="transmembrane region" description="Helical" evidence="6">
    <location>
        <begin position="755"/>
        <end position="777"/>
    </location>
</feature>
<dbReference type="OrthoDB" id="29657at2759"/>
<protein>
    <recommendedName>
        <fullName evidence="7">GOST seven transmembrane domain-containing protein</fullName>
    </recommendedName>
</protein>
<sequence>MYVNELPDARASLRLLSEGSLKSCLYNASVLQMDGDAAKPWSLDWHCLLNDERDLHKITEEEYWRMKARDSEDARFYGLPKVYNEMVPLRPTVSLPGTPTYNISRELWKRLKYLTSGFQYSVNNARQFLEKPKNVRIEEDGIMVSFDVTSLFTSVDLNAAWTTVTELLDNRGNINGMFGKEETCELLDLYLTTYFEFNGEYYEQTTGAPIGSPISGLTAEITMQKLERIILPDIKPKIWIFVQAPTWPSAPTHFSDMLRFILASLVLLSSIFDVYGRRHVLKLKNDLRGAVLCSRFGFMKGGYFSVSLEQLDGNLMDISFTLDRSENSGVAAYLAAKPDSCFRGDSQKFLYMSFDKKNEQIVIHNRDLELQGLVFEAISKNMDEETGQNTIIPATLTDAIQLMLESLNLVPDRSAESATHISELLKSTQLILPNSYEQSSVYLLLRRLAEIKLSGNLSTDEVVRAKRQDNKILDEDKHSIEKTTTGYQLPEPIVEILRAVYRMTTPLGSLRVIPYRTVKGVIKARFTVRFPDVTEEGLYSFYVHNCPSVEEGSTKRQPMNLTILFSSGISCLFIPQLNMVEKNTDSYLSAGQRSLPLLYFVMFCVYLSASFIWFIYLRMSKSLNFWIFLIPLVSLCLHFHFANRNSKFRIHYLMFAVILVKAVSLAFHGVNYYVIGKHGVHEEGWAVMYYITHIIRGALLFITILLIGAGWTFIKHMLTPRERNVFLIVIPLQILANVATVVIEESEAGTARYMMWRDIFIFVDLACCGAILFPVVWSIRHLQTASQTDGKAAINLRNLRLFRHFYILVICYVYFTRVVAYLLTITVPFSYCWTVELFTESITFLFFVAVGYKFRPISDNPYLLVPNEDEDEEEDTVMERIQLEEMYGWSQSGVTDGVTRLARPQPNRKSKITVGGQLNQGFIDQDVLPDETGSLRPVRGV</sequence>
<evidence type="ECO:0000256" key="6">
    <source>
        <dbReference type="SAM" id="Phobius"/>
    </source>
</evidence>
<evidence type="ECO:0000256" key="1">
    <source>
        <dbReference type="ARBA" id="ARBA00004141"/>
    </source>
</evidence>
<feature type="transmembrane region" description="Helical" evidence="6">
    <location>
        <begin position="597"/>
        <end position="617"/>
    </location>
</feature>
<dbReference type="Pfam" id="PF06814">
    <property type="entry name" value="GOST_TM"/>
    <property type="match status" value="1"/>
</dbReference>
<dbReference type="Proteomes" id="UP000054324">
    <property type="component" value="Unassembled WGS sequence"/>
</dbReference>
<dbReference type="PANTHER" id="PTHR21229">
    <property type="entry name" value="LUNG SEVEN TRANSMEMBRANE RECEPTOR"/>
    <property type="match status" value="1"/>
</dbReference>
<evidence type="ECO:0000259" key="7">
    <source>
        <dbReference type="Pfam" id="PF06814"/>
    </source>
</evidence>
<comment type="subcellular location">
    <subcellularLocation>
        <location evidence="1">Membrane</location>
        <topology evidence="1">Multi-pass membrane protein</topology>
    </subcellularLocation>
</comment>
<evidence type="ECO:0000313" key="9">
    <source>
        <dbReference type="Proteomes" id="UP000054324"/>
    </source>
</evidence>